<feature type="signal peptide" evidence="2">
    <location>
        <begin position="1"/>
        <end position="38"/>
    </location>
</feature>
<evidence type="ECO:0000313" key="4">
    <source>
        <dbReference type="Proteomes" id="UP000294682"/>
    </source>
</evidence>
<dbReference type="RefSeq" id="WP_079698005.1">
    <property type="nucleotide sequence ID" value="NZ_SLUK01000012.1"/>
</dbReference>
<comment type="caution">
    <text evidence="3">The sequence shown here is derived from an EMBL/GenBank/DDBJ whole genome shotgun (WGS) entry which is preliminary data.</text>
</comment>
<protein>
    <submittedName>
        <fullName evidence="3">Uncharacterized protein</fullName>
    </submittedName>
</protein>
<proteinExistence type="predicted"/>
<dbReference type="AlphaFoldDB" id="A0A9X8UID6"/>
<organism evidence="3 4">
    <name type="scientific">Harryflintia acetispora</name>
    <dbReference type="NCBI Taxonomy" id="1849041"/>
    <lineage>
        <taxon>Bacteria</taxon>
        <taxon>Bacillati</taxon>
        <taxon>Bacillota</taxon>
        <taxon>Clostridia</taxon>
        <taxon>Eubacteriales</taxon>
        <taxon>Oscillospiraceae</taxon>
        <taxon>Harryflintia</taxon>
    </lineage>
</organism>
<accession>A0A9X8UID6</accession>
<dbReference type="OrthoDB" id="2034072at2"/>
<name>A0A9X8UID6_9FIRM</name>
<dbReference type="Proteomes" id="UP000294682">
    <property type="component" value="Unassembled WGS sequence"/>
</dbReference>
<evidence type="ECO:0000256" key="2">
    <source>
        <dbReference type="SAM" id="SignalP"/>
    </source>
</evidence>
<feature type="compositionally biased region" description="Polar residues" evidence="1">
    <location>
        <begin position="43"/>
        <end position="53"/>
    </location>
</feature>
<reference evidence="3 4" key="1">
    <citation type="submission" date="2019-03" db="EMBL/GenBank/DDBJ databases">
        <title>Genomic Encyclopedia of Type Strains, Phase IV (KMG-IV): sequencing the most valuable type-strain genomes for metagenomic binning, comparative biology and taxonomic classification.</title>
        <authorList>
            <person name="Goeker M."/>
        </authorList>
    </citation>
    <scope>NUCLEOTIDE SEQUENCE [LARGE SCALE GENOMIC DNA]</scope>
    <source>
        <strain evidence="3 4">DSM 100433</strain>
    </source>
</reference>
<gene>
    <name evidence="3" type="ORF">EDD78_11236</name>
</gene>
<sequence length="292" mass="31762">MNRKKQMGQGNAKALLAAALTIGAATSAFWGLTQVALAAQVGKPQTVQTSYPSGQAAGEQKKSQSVSNEKPTYRLVDNDLEYYRDKKPTSLDISREEAAERGVQGLYKVFGLDMDGKEIEMAYNPAQGGHRATWEGNWWPDGRKSGPEAYVQSYGFSVDAVSGELHAVSHSRVLSQETNTGFDAGLSRSSGEYGGLARELAVKLGAVQGKVKTVDYAGQGTSNNDPDIFFNITGEGGERAQLRFSRFDQELLGVTFDPGMKEMDVSIRDAEEFAKRAEAYFKLNPDAATYEE</sequence>
<dbReference type="EMBL" id="SLUK01000012">
    <property type="protein sequence ID" value="TCL41866.1"/>
    <property type="molecule type" value="Genomic_DNA"/>
</dbReference>
<keyword evidence="2" id="KW-0732">Signal</keyword>
<evidence type="ECO:0000313" key="3">
    <source>
        <dbReference type="EMBL" id="TCL41866.1"/>
    </source>
</evidence>
<evidence type="ECO:0000256" key="1">
    <source>
        <dbReference type="SAM" id="MobiDB-lite"/>
    </source>
</evidence>
<feature type="chain" id="PRO_5040777215" evidence="2">
    <location>
        <begin position="39"/>
        <end position="292"/>
    </location>
</feature>
<feature type="region of interest" description="Disordered" evidence="1">
    <location>
        <begin position="43"/>
        <end position="71"/>
    </location>
</feature>
<keyword evidence="4" id="KW-1185">Reference proteome</keyword>